<sequence>MTVCTVSLAMFLTACESTRTLTTPPVTAKFSSQATRADVEKYVILQSRTTALNDKKKRVEIDGVPCTVDGNGFSLNYKTPANLELPVFGVKTSDLSMSCTYKGTKRFKSIKVRNLTAERISNAGASGGLIGSLIASGIAASRGNKPGDDYTYLAPKMFLDRDPGIR</sequence>
<reference evidence="1" key="1">
    <citation type="submission" date="2022-11" db="EMBL/GenBank/DDBJ databases">
        <title>Hoeflea poritis sp. nov., isolated from scleractinian coral Porites lutea.</title>
        <authorList>
            <person name="Zhang G."/>
            <person name="Wei Q."/>
            <person name="Cai L."/>
        </authorList>
    </citation>
    <scope>NUCLEOTIDE SEQUENCE</scope>
    <source>
        <strain evidence="1">E7-10</strain>
    </source>
</reference>
<dbReference type="RefSeq" id="WP_271090485.1">
    <property type="nucleotide sequence ID" value="NZ_JAPJZH010000009.1"/>
</dbReference>
<comment type="caution">
    <text evidence="1">The sequence shown here is derived from an EMBL/GenBank/DDBJ whole genome shotgun (WGS) entry which is preliminary data.</text>
</comment>
<evidence type="ECO:0000313" key="1">
    <source>
        <dbReference type="EMBL" id="MDA4846701.1"/>
    </source>
</evidence>
<gene>
    <name evidence="1" type="ORF">OOZ53_15170</name>
</gene>
<organism evidence="1 2">
    <name type="scientific">Hoeflea poritis</name>
    <dbReference type="NCBI Taxonomy" id="2993659"/>
    <lineage>
        <taxon>Bacteria</taxon>
        <taxon>Pseudomonadati</taxon>
        <taxon>Pseudomonadota</taxon>
        <taxon>Alphaproteobacteria</taxon>
        <taxon>Hyphomicrobiales</taxon>
        <taxon>Rhizobiaceae</taxon>
        <taxon>Hoeflea</taxon>
    </lineage>
</organism>
<evidence type="ECO:0008006" key="3">
    <source>
        <dbReference type="Google" id="ProtNLM"/>
    </source>
</evidence>
<protein>
    <recommendedName>
        <fullName evidence="3">Lipoprotein</fullName>
    </recommendedName>
</protein>
<dbReference type="Proteomes" id="UP001148313">
    <property type="component" value="Unassembled WGS sequence"/>
</dbReference>
<proteinExistence type="predicted"/>
<keyword evidence="2" id="KW-1185">Reference proteome</keyword>
<accession>A0ABT4VPT8</accession>
<name>A0ABT4VPT8_9HYPH</name>
<evidence type="ECO:0000313" key="2">
    <source>
        <dbReference type="Proteomes" id="UP001148313"/>
    </source>
</evidence>
<dbReference type="EMBL" id="JAPJZH010000009">
    <property type="protein sequence ID" value="MDA4846701.1"/>
    <property type="molecule type" value="Genomic_DNA"/>
</dbReference>